<dbReference type="InterPro" id="IPR014732">
    <property type="entry name" value="OMPdecase"/>
</dbReference>
<dbReference type="NCBIfam" id="NF001273">
    <property type="entry name" value="PRK00230.1"/>
    <property type="match status" value="1"/>
</dbReference>
<feature type="domain" description="Orotidine 5'-phosphate decarboxylase" evidence="12">
    <location>
        <begin position="3"/>
        <end position="216"/>
    </location>
</feature>
<feature type="binding site" evidence="10">
    <location>
        <position position="9"/>
    </location>
    <ligand>
        <name>substrate</name>
    </ligand>
</feature>
<feature type="active site" description="For OMPdecase activity" evidence="9">
    <location>
        <position position="59"/>
    </location>
</feature>
<evidence type="ECO:0000256" key="8">
    <source>
        <dbReference type="ARBA" id="ARBA00049157"/>
    </source>
</evidence>
<feature type="binding site" evidence="10">
    <location>
        <position position="112"/>
    </location>
    <ligand>
        <name>substrate</name>
    </ligand>
</feature>
<keyword evidence="14" id="KW-1185">Reference proteome</keyword>
<dbReference type="Proteomes" id="UP000267841">
    <property type="component" value="Unassembled WGS sequence"/>
</dbReference>
<protein>
    <recommendedName>
        <fullName evidence="4 11">Orotidine 5'-phosphate decarboxylase</fullName>
        <ecNumber evidence="3 11">4.1.1.23</ecNumber>
    </recommendedName>
</protein>
<dbReference type="OrthoDB" id="9806203at2"/>
<dbReference type="UniPathway" id="UPA00070">
    <property type="reaction ID" value="UER00120"/>
</dbReference>
<dbReference type="PANTHER" id="PTHR32119:SF2">
    <property type="entry name" value="OROTIDINE 5'-PHOSPHATE DECARBOXYLASE"/>
    <property type="match status" value="1"/>
</dbReference>
<dbReference type="Gene3D" id="3.20.20.70">
    <property type="entry name" value="Aldolase class I"/>
    <property type="match status" value="1"/>
</dbReference>
<evidence type="ECO:0000259" key="12">
    <source>
        <dbReference type="SMART" id="SM00934"/>
    </source>
</evidence>
<dbReference type="CDD" id="cd04725">
    <property type="entry name" value="OMP_decarboxylase_like"/>
    <property type="match status" value="1"/>
</dbReference>
<dbReference type="InterPro" id="IPR018089">
    <property type="entry name" value="OMPdecase_AS"/>
</dbReference>
<dbReference type="EMBL" id="RCCJ01000001">
    <property type="protein sequence ID" value="RLJ71234.1"/>
    <property type="molecule type" value="Genomic_DNA"/>
</dbReference>
<dbReference type="SUPFAM" id="SSF51366">
    <property type="entry name" value="Ribulose-phoshate binding barrel"/>
    <property type="match status" value="1"/>
</dbReference>
<organism evidence="13 14">
    <name type="scientific">Hydrogenivirga caldilitoris</name>
    <dbReference type="NCBI Taxonomy" id="246264"/>
    <lineage>
        <taxon>Bacteria</taxon>
        <taxon>Pseudomonadati</taxon>
        <taxon>Aquificota</taxon>
        <taxon>Aquificia</taxon>
        <taxon>Aquificales</taxon>
        <taxon>Aquificaceae</taxon>
        <taxon>Hydrogenivirga</taxon>
    </lineage>
</organism>
<evidence type="ECO:0000256" key="7">
    <source>
        <dbReference type="ARBA" id="ARBA00023239"/>
    </source>
</evidence>
<evidence type="ECO:0000256" key="2">
    <source>
        <dbReference type="ARBA" id="ARBA00004861"/>
    </source>
</evidence>
<dbReference type="PANTHER" id="PTHR32119">
    <property type="entry name" value="OROTIDINE 5'-PHOSPHATE DECARBOXYLASE"/>
    <property type="match status" value="1"/>
</dbReference>
<dbReference type="GO" id="GO:0004590">
    <property type="term" value="F:orotidine-5'-phosphate decarboxylase activity"/>
    <property type="evidence" value="ECO:0007669"/>
    <property type="project" value="UniProtKB-EC"/>
</dbReference>
<evidence type="ECO:0000313" key="14">
    <source>
        <dbReference type="Proteomes" id="UP000267841"/>
    </source>
</evidence>
<evidence type="ECO:0000256" key="4">
    <source>
        <dbReference type="ARBA" id="ARBA00021923"/>
    </source>
</evidence>
<dbReference type="InterPro" id="IPR011060">
    <property type="entry name" value="RibuloseP-bd_barrel"/>
</dbReference>
<evidence type="ECO:0000256" key="3">
    <source>
        <dbReference type="ARBA" id="ARBA00012321"/>
    </source>
</evidence>
<dbReference type="SMART" id="SM00934">
    <property type="entry name" value="OMPdecase"/>
    <property type="match status" value="1"/>
</dbReference>
<dbReference type="GO" id="GO:0044205">
    <property type="term" value="P:'de novo' UMP biosynthetic process"/>
    <property type="evidence" value="ECO:0007669"/>
    <property type="project" value="UniProtKB-UniPathway"/>
</dbReference>
<keyword evidence="6 11" id="KW-0665">Pyrimidine biosynthesis</keyword>
<comment type="caution">
    <text evidence="13">The sequence shown here is derived from an EMBL/GenBank/DDBJ whole genome shotgun (WGS) entry which is preliminary data.</text>
</comment>
<feature type="active site" description="For OMPdecase activity" evidence="9">
    <location>
        <position position="57"/>
    </location>
</feature>
<proteinExistence type="inferred from homology"/>
<dbReference type="RefSeq" id="WP_121012301.1">
    <property type="nucleotide sequence ID" value="NZ_RCCJ01000001.1"/>
</dbReference>
<dbReference type="GO" id="GO:0006207">
    <property type="term" value="P:'de novo' pyrimidine nucleobase biosynthetic process"/>
    <property type="evidence" value="ECO:0007669"/>
    <property type="project" value="InterPro"/>
</dbReference>
<evidence type="ECO:0000256" key="1">
    <source>
        <dbReference type="ARBA" id="ARBA00002356"/>
    </source>
</evidence>
<comment type="catalytic activity">
    <reaction evidence="8 11">
        <text>orotidine 5'-phosphate + H(+) = UMP + CO2</text>
        <dbReference type="Rhea" id="RHEA:11596"/>
        <dbReference type="ChEBI" id="CHEBI:15378"/>
        <dbReference type="ChEBI" id="CHEBI:16526"/>
        <dbReference type="ChEBI" id="CHEBI:57538"/>
        <dbReference type="ChEBI" id="CHEBI:57865"/>
        <dbReference type="EC" id="4.1.1.23"/>
    </reaction>
</comment>
<comment type="function">
    <text evidence="1">Catalyzes the decarboxylation of orotidine 5'-monophosphate (OMP) to uridine 5'-monophosphate (UMP).</text>
</comment>
<dbReference type="InterPro" id="IPR013785">
    <property type="entry name" value="Aldolase_TIM"/>
</dbReference>
<comment type="similarity">
    <text evidence="11">Belongs to the OMP decarboxylase family.</text>
</comment>
<evidence type="ECO:0000256" key="9">
    <source>
        <dbReference type="PIRSR" id="PIRSR614732-1"/>
    </source>
</evidence>
<name>A0A497XSF9_9AQUI</name>
<feature type="binding site" evidence="10">
    <location>
        <position position="180"/>
    </location>
    <ligand>
        <name>substrate</name>
    </ligand>
</feature>
<evidence type="ECO:0000256" key="10">
    <source>
        <dbReference type="PIRSR" id="PIRSR614732-2"/>
    </source>
</evidence>
<dbReference type="AlphaFoldDB" id="A0A497XSF9"/>
<feature type="binding site" evidence="10">
    <location>
        <position position="30"/>
    </location>
    <ligand>
        <name>substrate</name>
    </ligand>
</feature>
<dbReference type="GO" id="GO:0005829">
    <property type="term" value="C:cytosol"/>
    <property type="evidence" value="ECO:0007669"/>
    <property type="project" value="TreeGrafter"/>
</dbReference>
<reference evidence="13 14" key="1">
    <citation type="submission" date="2018-10" db="EMBL/GenBank/DDBJ databases">
        <title>Genomic Encyclopedia of Archaeal and Bacterial Type Strains, Phase II (KMG-II): from individual species to whole genera.</title>
        <authorList>
            <person name="Goeker M."/>
        </authorList>
    </citation>
    <scope>NUCLEOTIDE SEQUENCE [LARGE SCALE GENOMIC DNA]</scope>
    <source>
        <strain evidence="13 14">DSM 16510</strain>
    </source>
</reference>
<evidence type="ECO:0000313" key="13">
    <source>
        <dbReference type="EMBL" id="RLJ71234.1"/>
    </source>
</evidence>
<evidence type="ECO:0000256" key="5">
    <source>
        <dbReference type="ARBA" id="ARBA00022793"/>
    </source>
</evidence>
<dbReference type="Pfam" id="PF00215">
    <property type="entry name" value="OMPdecase"/>
    <property type="match status" value="1"/>
</dbReference>
<feature type="active site" description="For OMPdecase activity" evidence="9">
    <location>
        <position position="62"/>
    </location>
</feature>
<evidence type="ECO:0000256" key="11">
    <source>
        <dbReference type="RuleBase" id="RU000512"/>
    </source>
</evidence>
<feature type="binding site" evidence="10">
    <location>
        <position position="172"/>
    </location>
    <ligand>
        <name>substrate</name>
    </ligand>
</feature>
<feature type="binding site" evidence="10">
    <location>
        <position position="200"/>
    </location>
    <ligand>
        <name>substrate</name>
    </ligand>
</feature>
<dbReference type="InterPro" id="IPR001754">
    <property type="entry name" value="OMPdeCOase_dom"/>
</dbReference>
<keyword evidence="5 11" id="KW-0210">Decarboxylase</keyword>
<keyword evidence="7 11" id="KW-0456">Lyase</keyword>
<dbReference type="PROSITE" id="PS00156">
    <property type="entry name" value="OMPDECASE"/>
    <property type="match status" value="1"/>
</dbReference>
<sequence length="222" mass="24610">MPKLCVALDLDREEAYRLIESLSGYPLVFKIGPKLFLEAGREVIEVVKGYGREVFLDMKFHDIPNTVKLAVEEAEKLGVDYLTLHTLGGREMLESAVSARRKTNLLGVTILTSQGEEYLDFIKTRFPSVKELALYLADIAKDVGLDGVVCSAQEVYEIKRRTGLLTVVPGIRVSGDYGDQKRVFTPNKAVSEGADIIVMGRDIYRSADPGKVVERVLESLGE</sequence>
<gene>
    <name evidence="13" type="ORF">BCF55_1533</name>
</gene>
<feature type="binding site" evidence="10">
    <location>
        <position position="201"/>
    </location>
    <ligand>
        <name>substrate</name>
    </ligand>
</feature>
<accession>A0A497XSF9</accession>
<dbReference type="EC" id="4.1.1.23" evidence="3 11"/>
<evidence type="ECO:0000256" key="6">
    <source>
        <dbReference type="ARBA" id="ARBA00022975"/>
    </source>
</evidence>
<comment type="pathway">
    <text evidence="2 11">Pyrimidine metabolism; UMP biosynthesis via de novo pathway; UMP from orotate: step 2/2.</text>
</comment>
<dbReference type="NCBIfam" id="TIGR01740">
    <property type="entry name" value="pyrF"/>
    <property type="match status" value="1"/>
</dbReference>